<sequence length="263" mass="27910">MTAASGSAEVLHIHVREFGAGHTPALLLHCGQGRGGMWRGVAQHLHDRYAMTAPDFPGHGRSDPWPAGQDVHDVATDAVEPFVRDGAHVIGHSFGATVALRLALRRPDRVARLVLIEPVLFAAARNSPEAALQQQADAAFTAACKAGDMAAAARAFNRQWGAGQRWDDLRDDTRAAMARSIPFILASEPALRDDRARLLAPGGLELLPMPVTLVRGARTQPVVAAIHRALAKRIPDASETVIPGAGHMVPITHPDAVAKAIVG</sequence>
<dbReference type="STRING" id="321339.SAMN05444340_10475"/>
<dbReference type="AlphaFoldDB" id="A0A1H3HRL7"/>
<evidence type="ECO:0000313" key="3">
    <source>
        <dbReference type="Proteomes" id="UP000199286"/>
    </source>
</evidence>
<dbReference type="EMBL" id="FNPF01000004">
    <property type="protein sequence ID" value="SDY17319.1"/>
    <property type="molecule type" value="Genomic_DNA"/>
</dbReference>
<proteinExistence type="predicted"/>
<keyword evidence="3" id="KW-1185">Reference proteome</keyword>
<dbReference type="Gene3D" id="3.40.50.1820">
    <property type="entry name" value="alpha/beta hydrolase"/>
    <property type="match status" value="1"/>
</dbReference>
<organism evidence="2 3">
    <name type="scientific">Citreimonas salinaria</name>
    <dbReference type="NCBI Taxonomy" id="321339"/>
    <lineage>
        <taxon>Bacteria</taxon>
        <taxon>Pseudomonadati</taxon>
        <taxon>Pseudomonadota</taxon>
        <taxon>Alphaproteobacteria</taxon>
        <taxon>Rhodobacterales</taxon>
        <taxon>Roseobacteraceae</taxon>
        <taxon>Citreimonas</taxon>
    </lineage>
</organism>
<reference evidence="2 3" key="1">
    <citation type="submission" date="2016-10" db="EMBL/GenBank/DDBJ databases">
        <authorList>
            <person name="de Groot N.N."/>
        </authorList>
    </citation>
    <scope>NUCLEOTIDE SEQUENCE [LARGE SCALE GENOMIC DNA]</scope>
    <source>
        <strain evidence="2 3">DSM 26880</strain>
    </source>
</reference>
<name>A0A1H3HRL7_9RHOB</name>
<dbReference type="InterPro" id="IPR050228">
    <property type="entry name" value="Carboxylesterase_BioH"/>
</dbReference>
<dbReference type="PRINTS" id="PR00412">
    <property type="entry name" value="EPOXHYDRLASE"/>
</dbReference>
<dbReference type="RefSeq" id="WP_089881058.1">
    <property type="nucleotide sequence ID" value="NZ_FNPF01000004.1"/>
</dbReference>
<dbReference type="PANTHER" id="PTHR43194">
    <property type="entry name" value="HYDROLASE ALPHA/BETA FOLD FAMILY"/>
    <property type="match status" value="1"/>
</dbReference>
<dbReference type="Pfam" id="PF00561">
    <property type="entry name" value="Abhydrolase_1"/>
    <property type="match status" value="1"/>
</dbReference>
<protein>
    <submittedName>
        <fullName evidence="2">Pimeloyl-ACP methyl ester carboxylesterase</fullName>
    </submittedName>
</protein>
<accession>A0A1H3HRL7</accession>
<dbReference type="InterPro" id="IPR029058">
    <property type="entry name" value="AB_hydrolase_fold"/>
</dbReference>
<dbReference type="InterPro" id="IPR000639">
    <property type="entry name" value="Epox_hydrolase-like"/>
</dbReference>
<dbReference type="PANTHER" id="PTHR43194:SF2">
    <property type="entry name" value="PEROXISOMAL MEMBRANE PROTEIN LPX1"/>
    <property type="match status" value="1"/>
</dbReference>
<dbReference type="GO" id="GO:0003824">
    <property type="term" value="F:catalytic activity"/>
    <property type="evidence" value="ECO:0007669"/>
    <property type="project" value="InterPro"/>
</dbReference>
<dbReference type="InterPro" id="IPR000073">
    <property type="entry name" value="AB_hydrolase_1"/>
</dbReference>
<feature type="domain" description="AB hydrolase-1" evidence="1">
    <location>
        <begin position="26"/>
        <end position="254"/>
    </location>
</feature>
<dbReference type="PRINTS" id="PR00111">
    <property type="entry name" value="ABHYDROLASE"/>
</dbReference>
<evidence type="ECO:0000259" key="1">
    <source>
        <dbReference type="Pfam" id="PF00561"/>
    </source>
</evidence>
<evidence type="ECO:0000313" key="2">
    <source>
        <dbReference type="EMBL" id="SDY17319.1"/>
    </source>
</evidence>
<dbReference type="Proteomes" id="UP000199286">
    <property type="component" value="Unassembled WGS sequence"/>
</dbReference>
<dbReference type="SUPFAM" id="SSF53474">
    <property type="entry name" value="alpha/beta-Hydrolases"/>
    <property type="match status" value="1"/>
</dbReference>
<gene>
    <name evidence="2" type="ORF">SAMN05444340_10475</name>
</gene>